<dbReference type="HOGENOM" id="CLU_2236997_0_0_1"/>
<organism evidence="1 2">
    <name type="scientific">Jaapia argillacea MUCL 33604</name>
    <dbReference type="NCBI Taxonomy" id="933084"/>
    <lineage>
        <taxon>Eukaryota</taxon>
        <taxon>Fungi</taxon>
        <taxon>Dikarya</taxon>
        <taxon>Basidiomycota</taxon>
        <taxon>Agaricomycotina</taxon>
        <taxon>Agaricomycetes</taxon>
        <taxon>Agaricomycetidae</taxon>
        <taxon>Jaapiales</taxon>
        <taxon>Jaapiaceae</taxon>
        <taxon>Jaapia</taxon>
    </lineage>
</organism>
<gene>
    <name evidence="1" type="ORF">JAAARDRAFT_660903</name>
</gene>
<accession>A0A067PFS4</accession>
<proteinExistence type="predicted"/>
<dbReference type="Proteomes" id="UP000027265">
    <property type="component" value="Unassembled WGS sequence"/>
</dbReference>
<evidence type="ECO:0000313" key="1">
    <source>
        <dbReference type="EMBL" id="KDQ49321.1"/>
    </source>
</evidence>
<dbReference type="EMBL" id="KL197789">
    <property type="protein sequence ID" value="KDQ49321.1"/>
    <property type="molecule type" value="Genomic_DNA"/>
</dbReference>
<reference evidence="2" key="1">
    <citation type="journal article" date="2014" name="Proc. Natl. Acad. Sci. U.S.A.">
        <title>Extensive sampling of basidiomycete genomes demonstrates inadequacy of the white-rot/brown-rot paradigm for wood decay fungi.</title>
        <authorList>
            <person name="Riley R."/>
            <person name="Salamov A.A."/>
            <person name="Brown D.W."/>
            <person name="Nagy L.G."/>
            <person name="Floudas D."/>
            <person name="Held B.W."/>
            <person name="Levasseur A."/>
            <person name="Lombard V."/>
            <person name="Morin E."/>
            <person name="Otillar R."/>
            <person name="Lindquist E.A."/>
            <person name="Sun H."/>
            <person name="LaButti K.M."/>
            <person name="Schmutz J."/>
            <person name="Jabbour D."/>
            <person name="Luo H."/>
            <person name="Baker S.E."/>
            <person name="Pisabarro A.G."/>
            <person name="Walton J.D."/>
            <person name="Blanchette R.A."/>
            <person name="Henrissat B."/>
            <person name="Martin F."/>
            <person name="Cullen D."/>
            <person name="Hibbett D.S."/>
            <person name="Grigoriev I.V."/>
        </authorList>
    </citation>
    <scope>NUCLEOTIDE SEQUENCE [LARGE SCALE GENOMIC DNA]</scope>
    <source>
        <strain evidence="2">MUCL 33604</strain>
    </source>
</reference>
<keyword evidence="2" id="KW-1185">Reference proteome</keyword>
<dbReference type="InParanoid" id="A0A067PFS4"/>
<evidence type="ECO:0000313" key="2">
    <source>
        <dbReference type="Proteomes" id="UP000027265"/>
    </source>
</evidence>
<sequence length="105" mass="11317">MLVAMLAQYSRGRQPTVQCHGAYAYILAAVSPIGSTDKVTFLLTRLGFPVGLSRRSLNPSVLRIARGHSISPTDPSTLRMLPASNPSCRIVPSTTRRHVPDACEG</sequence>
<protein>
    <submittedName>
        <fullName evidence="1">Uncharacterized protein</fullName>
    </submittedName>
</protein>
<dbReference type="AlphaFoldDB" id="A0A067PFS4"/>
<name>A0A067PFS4_9AGAM</name>